<feature type="domain" description="Peptidoglycan binding-like" evidence="2">
    <location>
        <begin position="78"/>
        <end position="136"/>
    </location>
</feature>
<dbReference type="Proteomes" id="UP000000849">
    <property type="component" value="Chromosome"/>
</dbReference>
<gene>
    <name evidence="3" type="ordered locus">Cfla_3695</name>
</gene>
<dbReference type="RefSeq" id="WP_013118890.1">
    <property type="nucleotide sequence ID" value="NC_014151.1"/>
</dbReference>
<dbReference type="InterPro" id="IPR002477">
    <property type="entry name" value="Peptidoglycan-bd-like"/>
</dbReference>
<dbReference type="OrthoDB" id="9810670at2"/>
<dbReference type="KEGG" id="cfl:Cfla_3695"/>
<accession>D5UE87</accession>
<evidence type="ECO:0000256" key="1">
    <source>
        <dbReference type="SAM" id="SignalP"/>
    </source>
</evidence>
<keyword evidence="4" id="KW-1185">Reference proteome</keyword>
<evidence type="ECO:0000313" key="3">
    <source>
        <dbReference type="EMBL" id="ADG76563.1"/>
    </source>
</evidence>
<sequence>MQLARTFGSRTRNRLVATAVATALLLVGAAASPAAAWDRVGGNCNYMEEQFSHTYRLLIPRATNGVVNVPCWLKRGDSGAGVQALQKAYNSCYKALYEPAIAEDGVFGPTTEDRVRQMQRREGIEVDGIAGEVTRNSIKWPLYSATTGKYLRCWDKW</sequence>
<dbReference type="AlphaFoldDB" id="D5UE87"/>
<protein>
    <submittedName>
        <fullName evidence="3">Peptidoglycan-binding domain 1 protein</fullName>
    </submittedName>
</protein>
<feature type="signal peptide" evidence="1">
    <location>
        <begin position="1"/>
        <end position="36"/>
    </location>
</feature>
<dbReference type="InterPro" id="IPR036365">
    <property type="entry name" value="PGBD-like_sf"/>
</dbReference>
<feature type="chain" id="PRO_5003077345" evidence="1">
    <location>
        <begin position="37"/>
        <end position="157"/>
    </location>
</feature>
<reference evidence="3 4" key="1">
    <citation type="journal article" date="2010" name="Stand. Genomic Sci.">
        <title>Complete genome sequence of Cellulomonas flavigena type strain (134).</title>
        <authorList>
            <person name="Abt B."/>
            <person name="Foster B."/>
            <person name="Lapidus A."/>
            <person name="Clum A."/>
            <person name="Sun H."/>
            <person name="Pukall R."/>
            <person name="Lucas S."/>
            <person name="Glavina Del Rio T."/>
            <person name="Nolan M."/>
            <person name="Tice H."/>
            <person name="Cheng J.F."/>
            <person name="Pitluck S."/>
            <person name="Liolios K."/>
            <person name="Ivanova N."/>
            <person name="Mavromatis K."/>
            <person name="Ovchinnikova G."/>
            <person name="Pati A."/>
            <person name="Goodwin L."/>
            <person name="Chen A."/>
            <person name="Palaniappan K."/>
            <person name="Land M."/>
            <person name="Hauser L."/>
            <person name="Chang Y.J."/>
            <person name="Jeffries C.D."/>
            <person name="Rohde M."/>
            <person name="Goker M."/>
            <person name="Woyke T."/>
            <person name="Bristow J."/>
            <person name="Eisen J.A."/>
            <person name="Markowitz V."/>
            <person name="Hugenholtz P."/>
            <person name="Kyrpides N.C."/>
            <person name="Klenk H.P."/>
        </authorList>
    </citation>
    <scope>NUCLEOTIDE SEQUENCE [LARGE SCALE GENOMIC DNA]</scope>
    <source>
        <strain evidence="4">ATCC 482 / DSM 20109 / BCRC 11376 / JCM 18109 / NBRC 3775 / NCIMB 8073 / NRS 134</strain>
    </source>
</reference>
<evidence type="ECO:0000259" key="2">
    <source>
        <dbReference type="Pfam" id="PF01471"/>
    </source>
</evidence>
<dbReference type="Gene3D" id="1.10.101.10">
    <property type="entry name" value="PGBD-like superfamily/PGBD"/>
    <property type="match status" value="1"/>
</dbReference>
<proteinExistence type="predicted"/>
<organism evidence="3 4">
    <name type="scientific">Cellulomonas flavigena (strain ATCC 482 / DSM 20109 / BCRC 11376 / JCM 18109 / NBRC 3775 / NCIMB 8073 / NRS 134)</name>
    <dbReference type="NCBI Taxonomy" id="446466"/>
    <lineage>
        <taxon>Bacteria</taxon>
        <taxon>Bacillati</taxon>
        <taxon>Actinomycetota</taxon>
        <taxon>Actinomycetes</taxon>
        <taxon>Micrococcales</taxon>
        <taxon>Cellulomonadaceae</taxon>
        <taxon>Cellulomonas</taxon>
    </lineage>
</organism>
<dbReference type="HOGENOM" id="CLU_137187_0_0_11"/>
<dbReference type="eggNOG" id="COG3409">
    <property type="taxonomic scope" value="Bacteria"/>
</dbReference>
<name>D5UE87_CELFN</name>
<dbReference type="Pfam" id="PF01471">
    <property type="entry name" value="PG_binding_1"/>
    <property type="match status" value="1"/>
</dbReference>
<dbReference type="STRING" id="446466.Cfla_3695"/>
<keyword evidence="1" id="KW-0732">Signal</keyword>
<evidence type="ECO:0000313" key="4">
    <source>
        <dbReference type="Proteomes" id="UP000000849"/>
    </source>
</evidence>
<dbReference type="EMBL" id="CP001964">
    <property type="protein sequence ID" value="ADG76563.1"/>
    <property type="molecule type" value="Genomic_DNA"/>
</dbReference>
<dbReference type="SUPFAM" id="SSF47090">
    <property type="entry name" value="PGBD-like"/>
    <property type="match status" value="1"/>
</dbReference>
<dbReference type="InterPro" id="IPR036366">
    <property type="entry name" value="PGBDSf"/>
</dbReference>